<name>A0A382JG40_9ZZZZ</name>
<organism evidence="2">
    <name type="scientific">marine metagenome</name>
    <dbReference type="NCBI Taxonomy" id="408172"/>
    <lineage>
        <taxon>unclassified sequences</taxon>
        <taxon>metagenomes</taxon>
        <taxon>ecological metagenomes</taxon>
    </lineage>
</organism>
<dbReference type="Pfam" id="PF13145">
    <property type="entry name" value="Rotamase_2"/>
    <property type="match status" value="1"/>
</dbReference>
<dbReference type="PROSITE" id="PS50198">
    <property type="entry name" value="PPIC_PPIASE_2"/>
    <property type="match status" value="1"/>
</dbReference>
<accession>A0A382JG40</accession>
<feature type="domain" description="PpiC" evidence="1">
    <location>
        <begin position="106"/>
        <end position="213"/>
    </location>
</feature>
<sequence length="244" mass="28039">MKTVLYVLFLFFFLSCSIKEPDESMVLARVGDRVLTAAKLETLLAPEFRTEERVRGFIHEWVDDVVLFLAAVRGGYHNDENLLKQKDDYFKKIVVSAYLQSETIPQIEITKSDILEYYDAHSKSFLRKKDEALVYHFSVNDIGRARSIRAKLKRKKSGDELKKLFEEYGVDSRLVSRGSLVRKLNSAIFNGSAGDVIGPVQTDVGYHVVEIIKKHKRGSAVGLEKVHDEIYQRLIKKHQVRLYS</sequence>
<dbReference type="InterPro" id="IPR046357">
    <property type="entry name" value="PPIase_dom_sf"/>
</dbReference>
<evidence type="ECO:0000259" key="1">
    <source>
        <dbReference type="PROSITE" id="PS50198"/>
    </source>
</evidence>
<dbReference type="PROSITE" id="PS51257">
    <property type="entry name" value="PROKAR_LIPOPROTEIN"/>
    <property type="match status" value="1"/>
</dbReference>
<dbReference type="PANTHER" id="PTHR47245:SF2">
    <property type="entry name" value="PEPTIDYL-PROLYL CIS-TRANS ISOMERASE HP_0175-RELATED"/>
    <property type="match status" value="1"/>
</dbReference>
<gene>
    <name evidence="2" type="ORF">METZ01_LOCUS262525</name>
</gene>
<proteinExistence type="predicted"/>
<dbReference type="EMBL" id="UINC01073352">
    <property type="protein sequence ID" value="SVC09671.1"/>
    <property type="molecule type" value="Genomic_DNA"/>
</dbReference>
<evidence type="ECO:0000313" key="2">
    <source>
        <dbReference type="EMBL" id="SVC09671.1"/>
    </source>
</evidence>
<protein>
    <recommendedName>
        <fullName evidence="1">PpiC domain-containing protein</fullName>
    </recommendedName>
</protein>
<dbReference type="AlphaFoldDB" id="A0A382JG40"/>
<dbReference type="SUPFAM" id="SSF54534">
    <property type="entry name" value="FKBP-like"/>
    <property type="match status" value="1"/>
</dbReference>
<dbReference type="InterPro" id="IPR050245">
    <property type="entry name" value="PrsA_foldase"/>
</dbReference>
<dbReference type="InterPro" id="IPR000297">
    <property type="entry name" value="PPIase_PpiC"/>
</dbReference>
<feature type="non-terminal residue" evidence="2">
    <location>
        <position position="244"/>
    </location>
</feature>
<dbReference type="PANTHER" id="PTHR47245">
    <property type="entry name" value="PEPTIDYLPROLYL ISOMERASE"/>
    <property type="match status" value="1"/>
</dbReference>
<dbReference type="Gene3D" id="3.10.50.40">
    <property type="match status" value="1"/>
</dbReference>
<reference evidence="2" key="1">
    <citation type="submission" date="2018-05" db="EMBL/GenBank/DDBJ databases">
        <authorList>
            <person name="Lanie J.A."/>
            <person name="Ng W.-L."/>
            <person name="Kazmierczak K.M."/>
            <person name="Andrzejewski T.M."/>
            <person name="Davidsen T.M."/>
            <person name="Wayne K.J."/>
            <person name="Tettelin H."/>
            <person name="Glass J.I."/>
            <person name="Rusch D."/>
            <person name="Podicherti R."/>
            <person name="Tsui H.-C.T."/>
            <person name="Winkler M.E."/>
        </authorList>
    </citation>
    <scope>NUCLEOTIDE SEQUENCE</scope>
</reference>
<dbReference type="GO" id="GO:0003755">
    <property type="term" value="F:peptidyl-prolyl cis-trans isomerase activity"/>
    <property type="evidence" value="ECO:0007669"/>
    <property type="project" value="InterPro"/>
</dbReference>